<protein>
    <recommendedName>
        <fullName evidence="1">MmyB-like transcription regulator ligand binding domain-containing protein</fullName>
    </recommendedName>
</protein>
<dbReference type="RefSeq" id="WP_127153680.1">
    <property type="nucleotide sequence ID" value="NZ_CP029042.1"/>
</dbReference>
<feature type="domain" description="MmyB-like transcription regulator ligand binding" evidence="1">
    <location>
        <begin position="2"/>
        <end position="68"/>
    </location>
</feature>
<name>A0A3S9YIS3_9ACTN</name>
<accession>A0A3S9YIS3</accession>
<dbReference type="InterPro" id="IPR041413">
    <property type="entry name" value="MLTR_LBD"/>
</dbReference>
<sequence length="84" mass="8954">MESGEFRELWAAHPVRTCATHTRAHRHPVVGPVTLTDELLTLPDDPGQRVVSCHTEPGSPSAAALRLLTAAAADGPVTVPPRRT</sequence>
<dbReference type="Pfam" id="PF17765">
    <property type="entry name" value="MLTR_LBD"/>
    <property type="match status" value="1"/>
</dbReference>
<evidence type="ECO:0000313" key="2">
    <source>
        <dbReference type="EMBL" id="AZS74891.1"/>
    </source>
</evidence>
<dbReference type="EMBL" id="CP029042">
    <property type="protein sequence ID" value="AZS74891.1"/>
    <property type="molecule type" value="Genomic_DNA"/>
</dbReference>
<dbReference type="Gene3D" id="3.30.450.180">
    <property type="match status" value="1"/>
</dbReference>
<organism evidence="2 3">
    <name type="scientific">Streptomyces lydicus</name>
    <dbReference type="NCBI Taxonomy" id="47763"/>
    <lineage>
        <taxon>Bacteria</taxon>
        <taxon>Bacillati</taxon>
        <taxon>Actinomycetota</taxon>
        <taxon>Actinomycetes</taxon>
        <taxon>Kitasatosporales</taxon>
        <taxon>Streptomycetaceae</taxon>
        <taxon>Streptomyces</taxon>
    </lineage>
</organism>
<reference evidence="2 3" key="1">
    <citation type="submission" date="2018-04" db="EMBL/GenBank/DDBJ databases">
        <title>Complete genome sequences of Streptomyces lydicus strain WYEC and characterization of antagonistic properties of biological control agents.</title>
        <authorList>
            <person name="Mariita R.M."/>
            <person name="Sello J.K."/>
        </authorList>
    </citation>
    <scope>NUCLEOTIDE SEQUENCE [LARGE SCALE GENOMIC DNA]</scope>
    <source>
        <strain evidence="2 3">WYEC 108</strain>
    </source>
</reference>
<proteinExistence type="predicted"/>
<dbReference type="Proteomes" id="UP000275579">
    <property type="component" value="Chromosome"/>
</dbReference>
<evidence type="ECO:0000313" key="3">
    <source>
        <dbReference type="Proteomes" id="UP000275579"/>
    </source>
</evidence>
<evidence type="ECO:0000259" key="1">
    <source>
        <dbReference type="Pfam" id="PF17765"/>
    </source>
</evidence>
<dbReference type="AlphaFoldDB" id="A0A3S9YIS3"/>
<gene>
    <name evidence="2" type="ORF">DDE74_31740</name>
</gene>